<evidence type="ECO:0000256" key="4">
    <source>
        <dbReference type="ARBA" id="ARBA00022660"/>
    </source>
</evidence>
<dbReference type="InterPro" id="IPR036257">
    <property type="entry name" value="Cyt_c_oxidase_su2_TM_sf"/>
</dbReference>
<dbReference type="Pfam" id="PF00116">
    <property type="entry name" value="COX2"/>
    <property type="match status" value="1"/>
</dbReference>
<keyword evidence="10 15" id="KW-0186">Copper</keyword>
<evidence type="ECO:0000256" key="7">
    <source>
        <dbReference type="ARBA" id="ARBA00022967"/>
    </source>
</evidence>
<dbReference type="InterPro" id="IPR001505">
    <property type="entry name" value="Copper_CuA"/>
</dbReference>
<comment type="catalytic activity">
    <reaction evidence="13 15">
        <text>4 Fe(II)-[cytochrome c] + O2 + 8 H(+)(in) = 4 Fe(III)-[cytochrome c] + 2 H2O + 4 H(+)(out)</text>
        <dbReference type="Rhea" id="RHEA:11436"/>
        <dbReference type="Rhea" id="RHEA-COMP:10350"/>
        <dbReference type="Rhea" id="RHEA-COMP:14399"/>
        <dbReference type="ChEBI" id="CHEBI:15377"/>
        <dbReference type="ChEBI" id="CHEBI:15378"/>
        <dbReference type="ChEBI" id="CHEBI:15379"/>
        <dbReference type="ChEBI" id="CHEBI:29033"/>
        <dbReference type="ChEBI" id="CHEBI:29034"/>
        <dbReference type="EC" id="7.1.1.9"/>
    </reaction>
</comment>
<comment type="function">
    <text evidence="12 15">Subunits I and II form the functional core of the enzyme complex. Electrons originating in cytochrome c are transferred via heme a and Cu(A) to the binuclear center formed by heme a3 and Cu(B).</text>
</comment>
<name>A0A1Q2CUT0_9ACTN</name>
<evidence type="ECO:0000313" key="19">
    <source>
        <dbReference type="Proteomes" id="UP000188235"/>
    </source>
</evidence>
<dbReference type="CDD" id="cd13919">
    <property type="entry name" value="CuRO_HCO_II_like_5"/>
    <property type="match status" value="1"/>
</dbReference>
<dbReference type="STRING" id="399497.BW733_02425"/>
<comment type="cofactor">
    <cofactor evidence="15">
        <name>Cu cation</name>
        <dbReference type="ChEBI" id="CHEBI:23378"/>
    </cofactor>
    <text evidence="15">Binds a copper A center.</text>
</comment>
<dbReference type="InterPro" id="IPR014222">
    <property type="entry name" value="Cyt_c_oxidase_su2"/>
</dbReference>
<dbReference type="KEGG" id="tfa:BW733_02425"/>
<evidence type="ECO:0000256" key="9">
    <source>
        <dbReference type="ARBA" id="ARBA00022989"/>
    </source>
</evidence>
<dbReference type="InterPro" id="IPR008972">
    <property type="entry name" value="Cupredoxin"/>
</dbReference>
<dbReference type="EMBL" id="CP019607">
    <property type="protein sequence ID" value="AQP49858.1"/>
    <property type="molecule type" value="Genomic_DNA"/>
</dbReference>
<keyword evidence="9 16" id="KW-1133">Transmembrane helix</keyword>
<evidence type="ECO:0000259" key="17">
    <source>
        <dbReference type="PROSITE" id="PS50857"/>
    </source>
</evidence>
<dbReference type="GO" id="GO:0005886">
    <property type="term" value="C:plasma membrane"/>
    <property type="evidence" value="ECO:0007669"/>
    <property type="project" value="UniProtKB-SubCell"/>
</dbReference>
<accession>A0A1Q2CUT0</accession>
<dbReference type="SUPFAM" id="SSF81464">
    <property type="entry name" value="Cytochrome c oxidase subunit II-like, transmembrane region"/>
    <property type="match status" value="1"/>
</dbReference>
<dbReference type="Pfam" id="PF02790">
    <property type="entry name" value="COX2_TM"/>
    <property type="match status" value="1"/>
</dbReference>
<dbReference type="GO" id="GO:0005507">
    <property type="term" value="F:copper ion binding"/>
    <property type="evidence" value="ECO:0007669"/>
    <property type="project" value="InterPro"/>
</dbReference>
<dbReference type="Gene3D" id="1.10.287.90">
    <property type="match status" value="1"/>
</dbReference>
<keyword evidence="19" id="KW-1185">Reference proteome</keyword>
<keyword evidence="5 14" id="KW-0812">Transmembrane</keyword>
<dbReference type="GO" id="GO:0042773">
    <property type="term" value="P:ATP synthesis coupled electron transport"/>
    <property type="evidence" value="ECO:0007669"/>
    <property type="project" value="TreeGrafter"/>
</dbReference>
<dbReference type="PROSITE" id="PS50857">
    <property type="entry name" value="COX2_CUA"/>
    <property type="match status" value="1"/>
</dbReference>
<dbReference type="PRINTS" id="PR01166">
    <property type="entry name" value="CYCOXIDASEII"/>
</dbReference>
<protein>
    <recommendedName>
        <fullName evidence="15">Cytochrome c oxidase subunit 2</fullName>
        <ecNumber evidence="15">7.1.1.9</ecNumber>
    </recommendedName>
</protein>
<keyword evidence="8 14" id="KW-0249">Electron transport</keyword>
<proteinExistence type="inferred from homology"/>
<comment type="subcellular location">
    <subcellularLocation>
        <location evidence="14">Cell membrane</location>
        <topology evidence="14">Multi-pass membrane protein</topology>
    </subcellularLocation>
    <subcellularLocation>
        <location evidence="1">Membrane</location>
        <topology evidence="1">Multi-pass membrane protein</topology>
    </subcellularLocation>
</comment>
<evidence type="ECO:0000256" key="14">
    <source>
        <dbReference type="RuleBase" id="RU000456"/>
    </source>
</evidence>
<dbReference type="Proteomes" id="UP000188235">
    <property type="component" value="Chromosome"/>
</dbReference>
<dbReference type="Gene3D" id="2.60.40.420">
    <property type="entry name" value="Cupredoxins - blue copper proteins"/>
    <property type="match status" value="1"/>
</dbReference>
<dbReference type="InterPro" id="IPR002429">
    <property type="entry name" value="CcO_II-like_C"/>
</dbReference>
<organism evidence="18 19">
    <name type="scientific">Tessaracoccus flavescens</name>
    <dbReference type="NCBI Taxonomy" id="399497"/>
    <lineage>
        <taxon>Bacteria</taxon>
        <taxon>Bacillati</taxon>
        <taxon>Actinomycetota</taxon>
        <taxon>Actinomycetes</taxon>
        <taxon>Propionibacteriales</taxon>
        <taxon>Propionibacteriaceae</taxon>
        <taxon>Tessaracoccus</taxon>
    </lineage>
</organism>
<comment type="similarity">
    <text evidence="2 14">Belongs to the cytochrome c oxidase subunit 2 family.</text>
</comment>
<feature type="domain" description="Cytochrome oxidase subunit II copper A binding" evidence="17">
    <location>
        <begin position="136"/>
        <end position="261"/>
    </location>
</feature>
<evidence type="ECO:0000256" key="12">
    <source>
        <dbReference type="ARBA" id="ARBA00024688"/>
    </source>
</evidence>
<keyword evidence="11 16" id="KW-0472">Membrane</keyword>
<feature type="transmembrane region" description="Helical" evidence="16">
    <location>
        <begin position="104"/>
        <end position="124"/>
    </location>
</feature>
<keyword evidence="3 14" id="KW-0813">Transport</keyword>
<dbReference type="SUPFAM" id="SSF49503">
    <property type="entry name" value="Cupredoxins"/>
    <property type="match status" value="1"/>
</dbReference>
<gene>
    <name evidence="18" type="ORF">BW733_02425</name>
</gene>
<evidence type="ECO:0000256" key="5">
    <source>
        <dbReference type="ARBA" id="ARBA00022692"/>
    </source>
</evidence>
<evidence type="ECO:0000313" key="18">
    <source>
        <dbReference type="EMBL" id="AQP49858.1"/>
    </source>
</evidence>
<keyword evidence="4 14" id="KW-0679">Respiratory chain</keyword>
<keyword evidence="7" id="KW-1278">Translocase</keyword>
<keyword evidence="6 15" id="KW-0479">Metal-binding</keyword>
<sequence length="290" mass="32135">MEGLVVSRNPAPPRRRKTRAGLLVAAPLMLVFLTACSEQWSRLGLPVAASEEAPNVGNLWIGAWVACFVVGALVWGLIGWAVIRYRRKDGDAPAPRQTTYHLPLELLYTLVPFLIIGVLFFYTVKAQDAMIEQTEEPEVTINVIGQKWSWTFNYMEADNPAIGTDAHTVGTVEALPDLYLPVNKTVRFNLESADVIHSFWVPSFYFKRDVIPGHPNSFDVTPNRIGTYDGKCAELCGEKHAAMLFKLHVVSEEEYAEKVKEIAANGGEGELELAEAMQAVLPTAAPEEHK</sequence>
<dbReference type="EC" id="7.1.1.9" evidence="15"/>
<dbReference type="AlphaFoldDB" id="A0A1Q2CUT0"/>
<dbReference type="PANTHER" id="PTHR22888:SF9">
    <property type="entry name" value="CYTOCHROME C OXIDASE SUBUNIT 2"/>
    <property type="match status" value="1"/>
</dbReference>
<feature type="transmembrane region" description="Helical" evidence="16">
    <location>
        <begin position="61"/>
        <end position="83"/>
    </location>
</feature>
<evidence type="ECO:0000256" key="2">
    <source>
        <dbReference type="ARBA" id="ARBA00007866"/>
    </source>
</evidence>
<dbReference type="GO" id="GO:0004129">
    <property type="term" value="F:cytochrome-c oxidase activity"/>
    <property type="evidence" value="ECO:0007669"/>
    <property type="project" value="UniProtKB-EC"/>
</dbReference>
<dbReference type="GO" id="GO:0016491">
    <property type="term" value="F:oxidoreductase activity"/>
    <property type="evidence" value="ECO:0007669"/>
    <property type="project" value="InterPro"/>
</dbReference>
<dbReference type="PANTHER" id="PTHR22888">
    <property type="entry name" value="CYTOCHROME C OXIDASE, SUBUNIT II"/>
    <property type="match status" value="1"/>
</dbReference>
<evidence type="ECO:0000256" key="8">
    <source>
        <dbReference type="ARBA" id="ARBA00022982"/>
    </source>
</evidence>
<dbReference type="InterPro" id="IPR011759">
    <property type="entry name" value="Cyt_c_oxidase_su2_TM_dom"/>
</dbReference>
<dbReference type="NCBIfam" id="TIGR02866">
    <property type="entry name" value="CoxB"/>
    <property type="match status" value="1"/>
</dbReference>
<evidence type="ECO:0000256" key="1">
    <source>
        <dbReference type="ARBA" id="ARBA00004141"/>
    </source>
</evidence>
<evidence type="ECO:0000256" key="16">
    <source>
        <dbReference type="SAM" id="Phobius"/>
    </source>
</evidence>
<evidence type="ECO:0000256" key="11">
    <source>
        <dbReference type="ARBA" id="ARBA00023136"/>
    </source>
</evidence>
<reference evidence="18 19" key="1">
    <citation type="journal article" date="2008" name="Int. J. Syst. Evol. Microbiol.">
        <title>Tessaracoccus flavescens sp. nov., isolated from marine sediment.</title>
        <authorList>
            <person name="Lee D.W."/>
            <person name="Lee S.D."/>
        </authorList>
    </citation>
    <scope>NUCLEOTIDE SEQUENCE [LARGE SCALE GENOMIC DNA]</scope>
    <source>
        <strain evidence="18 19">SST-39T</strain>
    </source>
</reference>
<evidence type="ECO:0000256" key="10">
    <source>
        <dbReference type="ARBA" id="ARBA00023008"/>
    </source>
</evidence>
<evidence type="ECO:0000256" key="13">
    <source>
        <dbReference type="ARBA" id="ARBA00047816"/>
    </source>
</evidence>
<evidence type="ECO:0000256" key="15">
    <source>
        <dbReference type="RuleBase" id="RU004024"/>
    </source>
</evidence>
<dbReference type="PROSITE" id="PS00078">
    <property type="entry name" value="COX2"/>
    <property type="match status" value="1"/>
</dbReference>
<evidence type="ECO:0000256" key="6">
    <source>
        <dbReference type="ARBA" id="ARBA00022723"/>
    </source>
</evidence>
<evidence type="ECO:0000256" key="3">
    <source>
        <dbReference type="ARBA" id="ARBA00022448"/>
    </source>
</evidence>
<dbReference type="InterPro" id="IPR045187">
    <property type="entry name" value="CcO_II"/>
</dbReference>